<evidence type="ECO:0000313" key="1">
    <source>
        <dbReference type="EMBL" id="MDB8743121.1"/>
    </source>
</evidence>
<comment type="caution">
    <text evidence="1">The sequence shown here is derived from an EMBL/GenBank/DDBJ whole genome shotgun (WGS) entry which is preliminary data.</text>
</comment>
<sequence>MTNDATLGICSEFIYDEGCKIEEAVIQFKIDDENAVEADTKKAEDPEFYTLFPLLISVLELGHQGISTAFSCISDLFSNTVKNIDIYEISNGELSKASKEFISSLCNELSKVSTQKYSYSGNGEAHYIYEYYYDNSNSLEQSIINLAYSRRFAEMKYSENMLAIPLWIRKYIYDYTSTVDTDNGEMNLLAYRNILYIGDNFTKGDLAI</sequence>
<dbReference type="Proteomes" id="UP001211421">
    <property type="component" value="Unassembled WGS sequence"/>
</dbReference>
<dbReference type="EMBL" id="JAQMLS010000012">
    <property type="protein sequence ID" value="MDB8743121.1"/>
    <property type="molecule type" value="Genomic_DNA"/>
</dbReference>
<dbReference type="RefSeq" id="WP_195552212.1">
    <property type="nucleotide sequence ID" value="NZ_JADMNX010000012.1"/>
</dbReference>
<accession>A0AAW6E2T1</accession>
<name>A0AAW6E2T1_9FIRM</name>
<reference evidence="1" key="1">
    <citation type="submission" date="2023-01" db="EMBL/GenBank/DDBJ databases">
        <title>Human gut microbiome strain richness.</title>
        <authorList>
            <person name="Chen-Liaw A."/>
        </authorList>
    </citation>
    <scope>NUCLEOTIDE SEQUENCE</scope>
    <source>
        <strain evidence="1">D59st1_B8_D59t2_181005</strain>
    </source>
</reference>
<protein>
    <submittedName>
        <fullName evidence="1">Uncharacterized protein</fullName>
    </submittedName>
</protein>
<gene>
    <name evidence="1" type="ORF">PNV70_13715</name>
</gene>
<proteinExistence type="predicted"/>
<dbReference type="AlphaFoldDB" id="A0AAW6E2T1"/>
<evidence type="ECO:0000313" key="2">
    <source>
        <dbReference type="Proteomes" id="UP001211421"/>
    </source>
</evidence>
<organism evidence="1 2">
    <name type="scientific">Ruminococcus bicirculans</name>
    <name type="common">ex Wegman et al. 2014</name>
    <dbReference type="NCBI Taxonomy" id="1160721"/>
    <lineage>
        <taxon>Bacteria</taxon>
        <taxon>Bacillati</taxon>
        <taxon>Bacillota</taxon>
        <taxon>Clostridia</taxon>
        <taxon>Eubacteriales</taxon>
        <taxon>Oscillospiraceae</taxon>
        <taxon>Ruminococcus</taxon>
    </lineage>
</organism>